<dbReference type="EMBL" id="LR796738">
    <property type="protein sequence ID" value="CAB4162404.1"/>
    <property type="molecule type" value="Genomic_DNA"/>
</dbReference>
<organism evidence="1">
    <name type="scientific">uncultured Caudovirales phage</name>
    <dbReference type="NCBI Taxonomy" id="2100421"/>
    <lineage>
        <taxon>Viruses</taxon>
        <taxon>Duplodnaviria</taxon>
        <taxon>Heunggongvirae</taxon>
        <taxon>Uroviricota</taxon>
        <taxon>Caudoviricetes</taxon>
        <taxon>Peduoviridae</taxon>
        <taxon>Maltschvirus</taxon>
        <taxon>Maltschvirus maltsch</taxon>
    </lineage>
</organism>
<gene>
    <name evidence="1" type="ORF">UFOVP783_42</name>
</gene>
<accession>A0A6J5P4E8</accession>
<protein>
    <submittedName>
        <fullName evidence="1">Uncharacterized protein</fullName>
    </submittedName>
</protein>
<evidence type="ECO:0000313" key="1">
    <source>
        <dbReference type="EMBL" id="CAB4162404.1"/>
    </source>
</evidence>
<reference evidence="1" key="1">
    <citation type="submission" date="2020-04" db="EMBL/GenBank/DDBJ databases">
        <authorList>
            <person name="Chiriac C."/>
            <person name="Salcher M."/>
            <person name="Ghai R."/>
            <person name="Kavagutti S V."/>
        </authorList>
    </citation>
    <scope>NUCLEOTIDE SEQUENCE</scope>
</reference>
<proteinExistence type="predicted"/>
<sequence>MKARTQLAYSYAAAARIMDAGGYSMAEIEAFLVKHQNPSGYIKSSDLPPVRKGAL</sequence>
<name>A0A6J5P4E8_9CAUD</name>